<evidence type="ECO:0000256" key="3">
    <source>
        <dbReference type="ARBA" id="ARBA00022679"/>
    </source>
</evidence>
<dbReference type="AlphaFoldDB" id="A0A9Q0LYG7"/>
<organism evidence="4 5">
    <name type="scientific">Blomia tropicalis</name>
    <name type="common">Mite</name>
    <dbReference type="NCBI Taxonomy" id="40697"/>
    <lineage>
        <taxon>Eukaryota</taxon>
        <taxon>Metazoa</taxon>
        <taxon>Ecdysozoa</taxon>
        <taxon>Arthropoda</taxon>
        <taxon>Chelicerata</taxon>
        <taxon>Arachnida</taxon>
        <taxon>Acari</taxon>
        <taxon>Acariformes</taxon>
        <taxon>Sarcoptiformes</taxon>
        <taxon>Astigmata</taxon>
        <taxon>Glycyphagoidea</taxon>
        <taxon>Echimyopodidae</taxon>
        <taxon>Blomia</taxon>
    </lineage>
</organism>
<dbReference type="Pfam" id="PF00201">
    <property type="entry name" value="UDPGT"/>
    <property type="match status" value="1"/>
</dbReference>
<dbReference type="Proteomes" id="UP001142055">
    <property type="component" value="Chromosome 4"/>
</dbReference>
<evidence type="ECO:0000313" key="4">
    <source>
        <dbReference type="EMBL" id="KAJ6215925.1"/>
    </source>
</evidence>
<name>A0A9Q0LYG7_BLOTA</name>
<proteinExistence type="inferred from homology"/>
<keyword evidence="5" id="KW-1185">Reference proteome</keyword>
<accession>A0A9Q0LYG7</accession>
<dbReference type="Gene3D" id="3.40.50.2000">
    <property type="entry name" value="Glycogen Phosphorylase B"/>
    <property type="match status" value="2"/>
</dbReference>
<keyword evidence="2" id="KW-0328">Glycosyltransferase</keyword>
<keyword evidence="3" id="KW-0808">Transferase</keyword>
<evidence type="ECO:0000256" key="1">
    <source>
        <dbReference type="ARBA" id="ARBA00009995"/>
    </source>
</evidence>
<dbReference type="PANTHER" id="PTHR48043">
    <property type="entry name" value="EG:EG0003.4 PROTEIN-RELATED"/>
    <property type="match status" value="1"/>
</dbReference>
<protein>
    <recommendedName>
        <fullName evidence="6">UDP-glycosyltransferase</fullName>
    </recommendedName>
</protein>
<dbReference type="GO" id="GO:0008194">
    <property type="term" value="F:UDP-glycosyltransferase activity"/>
    <property type="evidence" value="ECO:0007669"/>
    <property type="project" value="InterPro"/>
</dbReference>
<dbReference type="InterPro" id="IPR002213">
    <property type="entry name" value="UDP_glucos_trans"/>
</dbReference>
<dbReference type="OMA" id="INACIGM"/>
<evidence type="ECO:0008006" key="6">
    <source>
        <dbReference type="Google" id="ProtNLM"/>
    </source>
</evidence>
<sequence length="440" mass="51039">MTRKLKIFFHMLDLVGPQNACIGLGQVLLQRGHQVYFLTKSDNRIGEKFSKYGFTVIAVGDEKEKTKEEVEIERMEELKMIQSFGLFKKQSTLENLKSVLNDEMSTMMHEVHQKQEPVIKELIEKEKPDLIVSDSIGVCPPSLKYSGIPWVSIYCSNPLGLFKSKQLPPPTSGFPTYGSQDGWEDYWVEYLKLHDDKFSIDHHHLLEMFNYPSEPFEITSPYLNIYQFPKELDYTDVIQLPDTFVRVDAFCRDEISDYQLPEHFRNKFTSNDKLIYFSLGSIGNCNLDLLKRVISILGRTKYFCIISKGAFHDKIELPDNCYGENFLPQTKILPMVDLAIIHGGNNSLTESFYFGKPVIVMPLFYDQFDNAQRVDEKGYGVRIDPYDFKDEYLIEVIEKLLNDQELNQKMKAISQRIQSDQSKLNACIRMEQLVIDNNDK</sequence>
<evidence type="ECO:0000313" key="5">
    <source>
        <dbReference type="Proteomes" id="UP001142055"/>
    </source>
</evidence>
<reference evidence="4" key="1">
    <citation type="submission" date="2022-12" db="EMBL/GenBank/DDBJ databases">
        <title>Genome assemblies of Blomia tropicalis.</title>
        <authorList>
            <person name="Cui Y."/>
        </authorList>
    </citation>
    <scope>NUCLEOTIDE SEQUENCE</scope>
    <source>
        <tissue evidence="4">Adult mites</tissue>
    </source>
</reference>
<dbReference type="PANTHER" id="PTHR48043:SF145">
    <property type="entry name" value="FI06409P-RELATED"/>
    <property type="match status" value="1"/>
</dbReference>
<dbReference type="SUPFAM" id="SSF53756">
    <property type="entry name" value="UDP-Glycosyltransferase/glycogen phosphorylase"/>
    <property type="match status" value="1"/>
</dbReference>
<dbReference type="CDD" id="cd03784">
    <property type="entry name" value="GT1_Gtf-like"/>
    <property type="match status" value="1"/>
</dbReference>
<comment type="similarity">
    <text evidence="1">Belongs to the UDP-glycosyltransferase family.</text>
</comment>
<gene>
    <name evidence="4" type="ORF">RDWZM_010425</name>
</gene>
<evidence type="ECO:0000256" key="2">
    <source>
        <dbReference type="ARBA" id="ARBA00022676"/>
    </source>
</evidence>
<comment type="caution">
    <text evidence="4">The sequence shown here is derived from an EMBL/GenBank/DDBJ whole genome shotgun (WGS) entry which is preliminary data.</text>
</comment>
<dbReference type="EMBL" id="JAPWDV010000004">
    <property type="protein sequence ID" value="KAJ6215925.1"/>
    <property type="molecule type" value="Genomic_DNA"/>
</dbReference>
<dbReference type="InterPro" id="IPR050271">
    <property type="entry name" value="UDP-glycosyltransferase"/>
</dbReference>